<accession>A0AAV0L318</accession>
<protein>
    <recommendedName>
        <fullName evidence="1">KIB1-4 beta-propeller domain-containing protein</fullName>
    </recommendedName>
</protein>
<sequence length="108" mass="12135">LIILNGIWFQDRFYALSVEGTLAVVEEDVNSDLRITKLGKERVVPDSDLAATPGFRECLVESEGKVVLVFLCSTRSMETVDRVEVYRLELKELAWVRARSSVVSGLQC</sequence>
<evidence type="ECO:0000313" key="3">
    <source>
        <dbReference type="Proteomes" id="UP001154282"/>
    </source>
</evidence>
<dbReference type="EMBL" id="CAMGYJ010000006">
    <property type="protein sequence ID" value="CAI0428797.1"/>
    <property type="molecule type" value="Genomic_DNA"/>
</dbReference>
<dbReference type="AlphaFoldDB" id="A0AAV0L318"/>
<organism evidence="2 3">
    <name type="scientific">Linum tenue</name>
    <dbReference type="NCBI Taxonomy" id="586396"/>
    <lineage>
        <taxon>Eukaryota</taxon>
        <taxon>Viridiplantae</taxon>
        <taxon>Streptophyta</taxon>
        <taxon>Embryophyta</taxon>
        <taxon>Tracheophyta</taxon>
        <taxon>Spermatophyta</taxon>
        <taxon>Magnoliopsida</taxon>
        <taxon>eudicotyledons</taxon>
        <taxon>Gunneridae</taxon>
        <taxon>Pentapetalae</taxon>
        <taxon>rosids</taxon>
        <taxon>fabids</taxon>
        <taxon>Malpighiales</taxon>
        <taxon>Linaceae</taxon>
        <taxon>Linum</taxon>
    </lineage>
</organism>
<proteinExistence type="predicted"/>
<feature type="domain" description="KIB1-4 beta-propeller" evidence="1">
    <location>
        <begin position="7"/>
        <end position="100"/>
    </location>
</feature>
<comment type="caution">
    <text evidence="2">The sequence shown here is derived from an EMBL/GenBank/DDBJ whole genome shotgun (WGS) entry which is preliminary data.</text>
</comment>
<dbReference type="InterPro" id="IPR005174">
    <property type="entry name" value="KIB1-4_b-propeller"/>
</dbReference>
<dbReference type="Proteomes" id="UP001154282">
    <property type="component" value="Unassembled WGS sequence"/>
</dbReference>
<name>A0AAV0L318_9ROSI</name>
<evidence type="ECO:0000313" key="2">
    <source>
        <dbReference type="EMBL" id="CAI0428797.1"/>
    </source>
</evidence>
<feature type="non-terminal residue" evidence="2">
    <location>
        <position position="1"/>
    </location>
</feature>
<keyword evidence="3" id="KW-1185">Reference proteome</keyword>
<gene>
    <name evidence="2" type="ORF">LITE_LOCUS21825</name>
</gene>
<reference evidence="2" key="1">
    <citation type="submission" date="2022-08" db="EMBL/GenBank/DDBJ databases">
        <authorList>
            <person name="Gutierrez-Valencia J."/>
        </authorList>
    </citation>
    <scope>NUCLEOTIDE SEQUENCE</scope>
</reference>
<dbReference type="Pfam" id="PF03478">
    <property type="entry name" value="Beta-prop_KIB1-4"/>
    <property type="match status" value="1"/>
</dbReference>
<evidence type="ECO:0000259" key="1">
    <source>
        <dbReference type="Pfam" id="PF03478"/>
    </source>
</evidence>